<evidence type="ECO:0000313" key="2">
    <source>
        <dbReference type="EMBL" id="MFN2975697.1"/>
    </source>
</evidence>
<proteinExistence type="predicted"/>
<comment type="caution">
    <text evidence="2">The sequence shown here is derived from an EMBL/GenBank/DDBJ whole genome shotgun (WGS) entry which is preliminary data.</text>
</comment>
<evidence type="ECO:0000313" key="3">
    <source>
        <dbReference type="Proteomes" id="UP001634747"/>
    </source>
</evidence>
<protein>
    <submittedName>
        <fullName evidence="2">Uncharacterized protein</fullName>
    </submittedName>
</protein>
<reference evidence="2 3" key="1">
    <citation type="submission" date="2024-12" db="EMBL/GenBank/DDBJ databases">
        <authorList>
            <person name="Lee Y."/>
        </authorList>
    </citation>
    <scope>NUCLEOTIDE SEQUENCE [LARGE SCALE GENOMIC DNA]</scope>
    <source>
        <strain evidence="2 3">03SUJ4</strain>
    </source>
</reference>
<evidence type="ECO:0000256" key="1">
    <source>
        <dbReference type="SAM" id="SignalP"/>
    </source>
</evidence>
<sequence length="253" mass="25955">MTALRIALVALAVGGALPAQGGGNAGSMAHLPDDAALPIVFTRTVSAAHARPGDPVQARTTQAVRLSDGREVPSGSLVKGHVLASKPFQYDKTPYATQVAGTLEIQIDSLDAQGQAVPLHVALRALADPFASQAAWEAKSTDLDSLGTTTQVGGDLLVPSQSEIRNQNGDVIGYNKKGGQFAHLLAAGGGAVTCKPGNTEQPVSRFSASACGLYGFGDISLTSYTDSQIGLSSTHVSPAIDKHSTALLESLQD</sequence>
<dbReference type="Proteomes" id="UP001634747">
    <property type="component" value="Unassembled WGS sequence"/>
</dbReference>
<keyword evidence="1" id="KW-0732">Signal</keyword>
<name>A0ABW9KKS8_9BACT</name>
<gene>
    <name evidence="2" type="ORF">ACK2TP_07970</name>
</gene>
<dbReference type="EMBL" id="JBJYXY010000001">
    <property type="protein sequence ID" value="MFN2975697.1"/>
    <property type="molecule type" value="Genomic_DNA"/>
</dbReference>
<keyword evidence="3" id="KW-1185">Reference proteome</keyword>
<accession>A0ABW9KKS8</accession>
<feature type="signal peptide" evidence="1">
    <location>
        <begin position="1"/>
        <end position="21"/>
    </location>
</feature>
<dbReference type="RefSeq" id="WP_263412786.1">
    <property type="nucleotide sequence ID" value="NZ_BAABBH010000001.1"/>
</dbReference>
<feature type="chain" id="PRO_5045460275" evidence="1">
    <location>
        <begin position="22"/>
        <end position="253"/>
    </location>
</feature>
<organism evidence="2 3">
    <name type="scientific">Terriglobus aquaticus</name>
    <dbReference type="NCBI Taxonomy" id="940139"/>
    <lineage>
        <taxon>Bacteria</taxon>
        <taxon>Pseudomonadati</taxon>
        <taxon>Acidobacteriota</taxon>
        <taxon>Terriglobia</taxon>
        <taxon>Terriglobales</taxon>
        <taxon>Acidobacteriaceae</taxon>
        <taxon>Terriglobus</taxon>
    </lineage>
</organism>